<dbReference type="EMBL" id="VUNS01000001">
    <property type="protein sequence ID" value="MST95698.1"/>
    <property type="molecule type" value="Genomic_DNA"/>
</dbReference>
<sequence length="360" mass="39822">MSLQPDGTAAREGVRIRHYIVSLRYRNPGKAFRIPTSVELAKMFGVARSTVTLELKALTEDGIIIGKRGVGTFTNPAIEYIFPETEHASPLIGLLCGDGQRFFYEHYAWSMLARTGLELTQRQCNVSYVSGPFNAGEISESFLRTGLSGGVWISPPEWAAEPCERLAEAGIPVVTGEQELPGIPGAGYDFEETGCRIGRMLLDEGCRSIAILLSHEVTDLVKDGIVRAYREAGAEPEFRLYYRFPEQPGLEQFGRDVAAGDVPDAVYAHGYSSVRAWKTLNDNRIPPGRCRLIVNRHSLPGPDFRGILFTHPEEAHAEALAGQLISRLRGEEPQPRFCRIPCDVCRIRTPEDAPVFLPPP</sequence>
<dbReference type="SUPFAM" id="SSF53822">
    <property type="entry name" value="Periplasmic binding protein-like I"/>
    <property type="match status" value="1"/>
</dbReference>
<dbReference type="InterPro" id="IPR012318">
    <property type="entry name" value="HTH_CRP"/>
</dbReference>
<protein>
    <submittedName>
        <fullName evidence="5">GntR family transcriptional regulator</fullName>
    </submittedName>
</protein>
<organism evidence="5 6">
    <name type="scientific">Victivallis lenta</name>
    <dbReference type="NCBI Taxonomy" id="2606640"/>
    <lineage>
        <taxon>Bacteria</taxon>
        <taxon>Pseudomonadati</taxon>
        <taxon>Lentisphaerota</taxon>
        <taxon>Lentisphaeria</taxon>
        <taxon>Victivallales</taxon>
        <taxon>Victivallaceae</taxon>
        <taxon>Victivallis</taxon>
    </lineage>
</organism>
<evidence type="ECO:0000313" key="5">
    <source>
        <dbReference type="EMBL" id="MST95698.1"/>
    </source>
</evidence>
<evidence type="ECO:0000256" key="1">
    <source>
        <dbReference type="ARBA" id="ARBA00023015"/>
    </source>
</evidence>
<dbReference type="GO" id="GO:0003700">
    <property type="term" value="F:DNA-binding transcription factor activity"/>
    <property type="evidence" value="ECO:0007669"/>
    <property type="project" value="InterPro"/>
</dbReference>
<dbReference type="PRINTS" id="PR00035">
    <property type="entry name" value="HTHGNTR"/>
</dbReference>
<gene>
    <name evidence="5" type="ORF">FYJ85_01375</name>
</gene>
<proteinExistence type="predicted"/>
<dbReference type="InterPro" id="IPR028082">
    <property type="entry name" value="Peripla_BP_I"/>
</dbReference>
<dbReference type="Gene3D" id="1.10.10.10">
    <property type="entry name" value="Winged helix-like DNA-binding domain superfamily/Winged helix DNA-binding domain"/>
    <property type="match status" value="1"/>
</dbReference>
<dbReference type="SUPFAM" id="SSF46785">
    <property type="entry name" value="Winged helix' DNA-binding domain"/>
    <property type="match status" value="1"/>
</dbReference>
<evidence type="ECO:0000313" key="6">
    <source>
        <dbReference type="Proteomes" id="UP000435649"/>
    </source>
</evidence>
<dbReference type="InterPro" id="IPR036390">
    <property type="entry name" value="WH_DNA-bd_sf"/>
</dbReference>
<evidence type="ECO:0000256" key="2">
    <source>
        <dbReference type="ARBA" id="ARBA00023125"/>
    </source>
</evidence>
<dbReference type="AlphaFoldDB" id="A0A844FZA9"/>
<feature type="domain" description="HTH crp-type" evidence="4">
    <location>
        <begin position="15"/>
        <end position="68"/>
    </location>
</feature>
<dbReference type="RefSeq" id="WP_106053221.1">
    <property type="nucleotide sequence ID" value="NZ_CALXOB010000042.1"/>
</dbReference>
<name>A0A844FZA9_9BACT</name>
<dbReference type="Gene3D" id="3.40.50.2300">
    <property type="match status" value="2"/>
</dbReference>
<keyword evidence="2" id="KW-0238">DNA-binding</keyword>
<dbReference type="Proteomes" id="UP000435649">
    <property type="component" value="Unassembled WGS sequence"/>
</dbReference>
<dbReference type="Pfam" id="PF13545">
    <property type="entry name" value="HTH_Crp_2"/>
    <property type="match status" value="1"/>
</dbReference>
<keyword evidence="6" id="KW-1185">Reference proteome</keyword>
<keyword evidence="3" id="KW-0804">Transcription</keyword>
<dbReference type="GO" id="GO:0003677">
    <property type="term" value="F:DNA binding"/>
    <property type="evidence" value="ECO:0007669"/>
    <property type="project" value="UniProtKB-KW"/>
</dbReference>
<evidence type="ECO:0000259" key="4">
    <source>
        <dbReference type="Pfam" id="PF13545"/>
    </source>
</evidence>
<accession>A0A844FZA9</accession>
<dbReference type="InterPro" id="IPR000524">
    <property type="entry name" value="Tscrpt_reg_HTH_GntR"/>
</dbReference>
<dbReference type="InterPro" id="IPR036388">
    <property type="entry name" value="WH-like_DNA-bd_sf"/>
</dbReference>
<comment type="caution">
    <text evidence="5">The sequence shown here is derived from an EMBL/GenBank/DDBJ whole genome shotgun (WGS) entry which is preliminary data.</text>
</comment>
<keyword evidence="1" id="KW-0805">Transcription regulation</keyword>
<reference evidence="5 6" key="1">
    <citation type="submission" date="2019-08" db="EMBL/GenBank/DDBJ databases">
        <title>In-depth cultivation of the pig gut microbiome towards novel bacterial diversity and tailored functional studies.</title>
        <authorList>
            <person name="Wylensek D."/>
            <person name="Hitch T.C.A."/>
            <person name="Clavel T."/>
        </authorList>
    </citation>
    <scope>NUCLEOTIDE SEQUENCE [LARGE SCALE GENOMIC DNA]</scope>
    <source>
        <strain evidence="5 6">BBE-744-WT-12</strain>
    </source>
</reference>
<evidence type="ECO:0000256" key="3">
    <source>
        <dbReference type="ARBA" id="ARBA00023163"/>
    </source>
</evidence>